<keyword evidence="2" id="KW-1185">Reference proteome</keyword>
<proteinExistence type="predicted"/>
<dbReference type="InterPro" id="IPR024787">
    <property type="entry name" value="EcsC"/>
</dbReference>
<gene>
    <name evidence="1" type="ORF">JCM21738_2945</name>
</gene>
<name>W4RR54_9BACI</name>
<evidence type="ECO:0000313" key="2">
    <source>
        <dbReference type="Proteomes" id="UP000018949"/>
    </source>
</evidence>
<dbReference type="EMBL" id="BAUW01000035">
    <property type="protein sequence ID" value="GAE46084.1"/>
    <property type="molecule type" value="Genomic_DNA"/>
</dbReference>
<comment type="caution">
    <text evidence="1">The sequence shown here is derived from an EMBL/GenBank/DDBJ whole genome shotgun (WGS) entry which is preliminary data.</text>
</comment>
<reference evidence="1 2" key="1">
    <citation type="submission" date="2013-12" db="EMBL/GenBank/DDBJ databases">
        <title>NBRP : Genome information of microbial organism related human and environment.</title>
        <authorList>
            <person name="Hattori M."/>
            <person name="Oshima K."/>
            <person name="Inaba H."/>
            <person name="Suda W."/>
            <person name="Sakamoto M."/>
            <person name="Iino T."/>
            <person name="Kitahara M."/>
            <person name="Oshida Y."/>
            <person name="Iida T."/>
            <person name="Kudo T."/>
            <person name="Itoh T."/>
            <person name="Ahmed I."/>
            <person name="Ohkuma M."/>
        </authorList>
    </citation>
    <scope>NUCLEOTIDE SEQUENCE [LARGE SCALE GENOMIC DNA]</scope>
    <source>
        <strain evidence="1 2">JCM 21738</strain>
    </source>
</reference>
<evidence type="ECO:0000313" key="1">
    <source>
        <dbReference type="EMBL" id="GAE46084.1"/>
    </source>
</evidence>
<dbReference type="AlphaFoldDB" id="W4RR54"/>
<dbReference type="Pfam" id="PF12787">
    <property type="entry name" value="EcsC"/>
    <property type="match status" value="1"/>
</dbReference>
<organism evidence="1 2">
    <name type="scientific">Mesobacillus boroniphilus JCM 21738</name>
    <dbReference type="NCBI Taxonomy" id="1294265"/>
    <lineage>
        <taxon>Bacteria</taxon>
        <taxon>Bacillati</taxon>
        <taxon>Bacillota</taxon>
        <taxon>Bacilli</taxon>
        <taxon>Bacillales</taxon>
        <taxon>Bacillaceae</taxon>
        <taxon>Mesobacillus</taxon>
    </lineage>
</organism>
<dbReference type="Proteomes" id="UP000018949">
    <property type="component" value="Unassembled WGS sequence"/>
</dbReference>
<accession>W4RR54</accession>
<sequence>MNEYELKAYEEALTWKRKLNKRSSLLARASKKAQTKVNQLIPDKVHQFLTESIKNMVKATLAGSNYTTKKQQAQGLHLLRKTRSFIKSCLHTSGWLLLKAVELEPGAYC</sequence>
<protein>
    <submittedName>
        <fullName evidence="1">EcsC protein</fullName>
    </submittedName>
</protein>